<organism evidence="3 4">
    <name type="scientific">Amborella trichopoda</name>
    <dbReference type="NCBI Taxonomy" id="13333"/>
    <lineage>
        <taxon>Eukaryota</taxon>
        <taxon>Viridiplantae</taxon>
        <taxon>Streptophyta</taxon>
        <taxon>Embryophyta</taxon>
        <taxon>Tracheophyta</taxon>
        <taxon>Spermatophyta</taxon>
        <taxon>Magnoliopsida</taxon>
        <taxon>Amborellales</taxon>
        <taxon>Amborellaceae</taxon>
        <taxon>Amborella</taxon>
    </lineage>
</organism>
<dbReference type="PANTHER" id="PTHR31973">
    <property type="entry name" value="POLYPROTEIN, PUTATIVE-RELATED"/>
    <property type="match status" value="1"/>
</dbReference>
<gene>
    <name evidence="3" type="ORF">AMTR_s00045p00211160</name>
</gene>
<dbReference type="PANTHER" id="PTHR31973:SF113">
    <property type="entry name" value="PROTEIN FAR1-RELATED SEQUENCE 5-LIKE"/>
    <property type="match status" value="1"/>
</dbReference>
<protein>
    <recommendedName>
        <fullName evidence="2">Transposase MuDR plant domain-containing protein</fullName>
    </recommendedName>
</protein>
<proteinExistence type="predicted"/>
<feature type="domain" description="Transposase MuDR plant" evidence="2">
    <location>
        <begin position="66"/>
        <end position="129"/>
    </location>
</feature>
<feature type="region of interest" description="Disordered" evidence="1">
    <location>
        <begin position="36"/>
        <end position="56"/>
    </location>
</feature>
<dbReference type="InterPro" id="IPR004332">
    <property type="entry name" value="Transposase_MuDR"/>
</dbReference>
<accession>W1P3L0</accession>
<dbReference type="AlphaFoldDB" id="W1P3L0"/>
<evidence type="ECO:0000313" key="4">
    <source>
        <dbReference type="Proteomes" id="UP000017836"/>
    </source>
</evidence>
<dbReference type="EMBL" id="KI394661">
    <property type="protein sequence ID" value="ERN02209.1"/>
    <property type="molecule type" value="Genomic_DNA"/>
</dbReference>
<dbReference type="Proteomes" id="UP000017836">
    <property type="component" value="Unassembled WGS sequence"/>
</dbReference>
<dbReference type="HOGENOM" id="CLU_1039540_0_0_1"/>
<name>W1P3L0_AMBTC</name>
<evidence type="ECO:0000256" key="1">
    <source>
        <dbReference type="SAM" id="MobiDB-lite"/>
    </source>
</evidence>
<sequence>MCFDMYLMLYTSSHSCPNEPVTVPVTNNEVQEYESKSEHELQIQRDGDNLEPSGSRHTSKCMQVGLCVGQDFDTVKELRDYLVDYAIHENFIVKYLRNDQERVIAFCAGEGCSWRVRCSKVGSTKIFRVREMINEHTCGRLMGTAHQPLARSQWVAKKIKARLNDQMDLTPKDIANVVQNDHGVPLSYMQAWRGIEAARAMILGSEAQSYRPKKQRKPTKVKDARAYYCKHCGALGHNKRTCKEPIHNMMPETSAQASGPASSVRTST</sequence>
<evidence type="ECO:0000313" key="3">
    <source>
        <dbReference type="EMBL" id="ERN02209.1"/>
    </source>
</evidence>
<evidence type="ECO:0000259" key="2">
    <source>
        <dbReference type="Pfam" id="PF03108"/>
    </source>
</evidence>
<feature type="compositionally biased region" description="Basic and acidic residues" evidence="1">
    <location>
        <begin position="36"/>
        <end position="48"/>
    </location>
</feature>
<keyword evidence="4" id="KW-1185">Reference proteome</keyword>
<dbReference type="Gramene" id="ERN02209">
    <property type="protein sequence ID" value="ERN02209"/>
    <property type="gene ID" value="AMTR_s00045p00211160"/>
</dbReference>
<dbReference type="Pfam" id="PF03108">
    <property type="entry name" value="DBD_Tnp_Mut"/>
    <property type="match status" value="1"/>
</dbReference>
<reference evidence="4" key="1">
    <citation type="journal article" date="2013" name="Science">
        <title>The Amborella genome and the evolution of flowering plants.</title>
        <authorList>
            <consortium name="Amborella Genome Project"/>
        </authorList>
    </citation>
    <scope>NUCLEOTIDE SEQUENCE [LARGE SCALE GENOMIC DNA]</scope>
</reference>